<comment type="caution">
    <text evidence="1">The sequence shown here is derived from an EMBL/GenBank/DDBJ whole genome shotgun (WGS) entry which is preliminary data.</text>
</comment>
<organism evidence="1">
    <name type="scientific">hot springs metagenome</name>
    <dbReference type="NCBI Taxonomy" id="433727"/>
    <lineage>
        <taxon>unclassified sequences</taxon>
        <taxon>metagenomes</taxon>
        <taxon>ecological metagenomes</taxon>
    </lineage>
</organism>
<proteinExistence type="predicted"/>
<dbReference type="EMBL" id="BLAB01000001">
    <property type="protein sequence ID" value="GER94101.1"/>
    <property type="molecule type" value="Genomic_DNA"/>
</dbReference>
<protein>
    <submittedName>
        <fullName evidence="1">Uncharacterized protein</fullName>
    </submittedName>
</protein>
<name>A0A5J4L5I0_9ZZZZ</name>
<gene>
    <name evidence="1" type="ORF">A45J_1859</name>
</gene>
<sequence>MIKIEVDDRKFKRQGKDVNMRDVCTEGEWINGELYCLYFDSGFIRCSDVIECPAGYDDECDDYECDDDE</sequence>
<dbReference type="AlphaFoldDB" id="A0A5J4L5I0"/>
<accession>A0A5J4L5I0</accession>
<evidence type="ECO:0000313" key="1">
    <source>
        <dbReference type="EMBL" id="GER94101.1"/>
    </source>
</evidence>
<reference evidence="1" key="1">
    <citation type="submission" date="2019-10" db="EMBL/GenBank/DDBJ databases">
        <title>Metagenomic sequencing of thiosulfate-disproportionating enrichment culture.</title>
        <authorList>
            <person name="Umezawa K."/>
            <person name="Kojima H."/>
            <person name="Fukui M."/>
        </authorList>
    </citation>
    <scope>NUCLEOTIDE SEQUENCE</scope>
    <source>
        <strain evidence="1">45J</strain>
    </source>
</reference>